<evidence type="ECO:0000256" key="4">
    <source>
        <dbReference type="ARBA" id="ARBA00022989"/>
    </source>
</evidence>
<protein>
    <submittedName>
        <fullName evidence="7">Branched-chain amino acid ABC transporter permease</fullName>
    </submittedName>
</protein>
<keyword evidence="3 6" id="KW-0812">Transmembrane</keyword>
<feature type="transmembrane region" description="Helical" evidence="6">
    <location>
        <begin position="12"/>
        <end position="32"/>
    </location>
</feature>
<dbReference type="OrthoDB" id="7917346at2"/>
<dbReference type="Proteomes" id="UP000325684">
    <property type="component" value="Unassembled WGS sequence"/>
</dbReference>
<dbReference type="EMBL" id="VCMV01000026">
    <property type="protein sequence ID" value="KAB0265886.1"/>
    <property type="molecule type" value="Genomic_DNA"/>
</dbReference>
<keyword evidence="2" id="KW-1003">Cell membrane</keyword>
<comment type="caution">
    <text evidence="7">The sequence shown here is derived from an EMBL/GenBank/DDBJ whole genome shotgun (WGS) entry which is preliminary data.</text>
</comment>
<feature type="transmembrane region" description="Helical" evidence="6">
    <location>
        <begin position="91"/>
        <end position="109"/>
    </location>
</feature>
<dbReference type="GO" id="GO:0005886">
    <property type="term" value="C:plasma membrane"/>
    <property type="evidence" value="ECO:0007669"/>
    <property type="project" value="UniProtKB-SubCell"/>
</dbReference>
<feature type="transmembrane region" description="Helical" evidence="6">
    <location>
        <begin position="290"/>
        <end position="309"/>
    </location>
</feature>
<reference evidence="7 8" key="1">
    <citation type="journal article" date="2019" name="Microorganisms">
        <title>Genome Insights into the Novel Species Microvirga brassicacearum, a Rapeseed Endophyte with Biotechnological Potential.</title>
        <authorList>
            <person name="Jimenez-Gomez A."/>
            <person name="Saati-Santamaria Z."/>
            <person name="Igual J.M."/>
            <person name="Rivas R."/>
            <person name="Mateos P.F."/>
            <person name="Garcia-Fraile P."/>
        </authorList>
    </citation>
    <scope>NUCLEOTIDE SEQUENCE [LARGE SCALE GENOMIC DNA]</scope>
    <source>
        <strain evidence="7 8">CDVBN77</strain>
    </source>
</reference>
<accession>A0A5N3P833</accession>
<gene>
    <name evidence="7" type="ORF">FEZ63_16680</name>
</gene>
<dbReference type="InterPro" id="IPR001851">
    <property type="entry name" value="ABC_transp_permease"/>
</dbReference>
<dbReference type="PANTHER" id="PTHR30482:SF17">
    <property type="entry name" value="ABC TRANSPORTER ATP-BINDING PROTEIN"/>
    <property type="match status" value="1"/>
</dbReference>
<proteinExistence type="predicted"/>
<evidence type="ECO:0000256" key="3">
    <source>
        <dbReference type="ARBA" id="ARBA00022692"/>
    </source>
</evidence>
<feature type="transmembrane region" description="Helical" evidence="6">
    <location>
        <begin position="167"/>
        <end position="194"/>
    </location>
</feature>
<dbReference type="Pfam" id="PF02653">
    <property type="entry name" value="BPD_transp_2"/>
    <property type="match status" value="1"/>
</dbReference>
<keyword evidence="5 6" id="KW-0472">Membrane</keyword>
<comment type="subcellular location">
    <subcellularLocation>
        <location evidence="1">Cell membrane</location>
        <topology evidence="1">Multi-pass membrane protein</topology>
    </subcellularLocation>
</comment>
<keyword evidence="8" id="KW-1185">Reference proteome</keyword>
<evidence type="ECO:0000256" key="5">
    <source>
        <dbReference type="ARBA" id="ARBA00023136"/>
    </source>
</evidence>
<evidence type="ECO:0000256" key="6">
    <source>
        <dbReference type="SAM" id="Phobius"/>
    </source>
</evidence>
<keyword evidence="4 6" id="KW-1133">Transmembrane helix</keyword>
<organism evidence="7 8">
    <name type="scientific">Microvirga brassicacearum</name>
    <dbReference type="NCBI Taxonomy" id="2580413"/>
    <lineage>
        <taxon>Bacteria</taxon>
        <taxon>Pseudomonadati</taxon>
        <taxon>Pseudomonadota</taxon>
        <taxon>Alphaproteobacteria</taxon>
        <taxon>Hyphomicrobiales</taxon>
        <taxon>Methylobacteriaceae</taxon>
        <taxon>Microvirga</taxon>
    </lineage>
</organism>
<feature type="transmembrane region" description="Helical" evidence="6">
    <location>
        <begin position="215"/>
        <end position="235"/>
    </location>
</feature>
<dbReference type="CDD" id="cd06581">
    <property type="entry name" value="TM_PBP1_LivM_like"/>
    <property type="match status" value="1"/>
</dbReference>
<name>A0A5N3P833_9HYPH</name>
<dbReference type="AlphaFoldDB" id="A0A5N3P833"/>
<dbReference type="PANTHER" id="PTHR30482">
    <property type="entry name" value="HIGH-AFFINITY BRANCHED-CHAIN AMINO ACID TRANSPORT SYSTEM PERMEASE"/>
    <property type="match status" value="1"/>
</dbReference>
<dbReference type="GO" id="GO:0015658">
    <property type="term" value="F:branched-chain amino acid transmembrane transporter activity"/>
    <property type="evidence" value="ECO:0007669"/>
    <property type="project" value="InterPro"/>
</dbReference>
<feature type="transmembrane region" description="Helical" evidence="6">
    <location>
        <begin position="38"/>
        <end position="60"/>
    </location>
</feature>
<evidence type="ECO:0000313" key="8">
    <source>
        <dbReference type="Proteomes" id="UP000325684"/>
    </source>
</evidence>
<evidence type="ECO:0000313" key="7">
    <source>
        <dbReference type="EMBL" id="KAB0265886.1"/>
    </source>
</evidence>
<evidence type="ECO:0000256" key="2">
    <source>
        <dbReference type="ARBA" id="ARBA00022475"/>
    </source>
</evidence>
<dbReference type="InterPro" id="IPR043428">
    <property type="entry name" value="LivM-like"/>
</dbReference>
<sequence>MKTLPATGGQVLRDVVGVVAIAALGVAGYFLFPDNLALLTRLIALALLALSLDLVVGYCGIATLGHAVLFGAGAYAAGIACVNGMTEPLTLIAIGAIAGAGAGLVMGTIMLRAHGLAQLVLSIAIVQLFHEAANKASAYTGGSDGLAGLSVGPLFGVFEFDLWGRTAYLLGLVLLVVVFIGLKFIVASPFGMLCRGIKEDPIRIRAMGAFVAPNLLKMFVISGFVAGIGGALAAISTQVVGLDSISFELSANALVMLVLGGIGTLYGAIVGTIIFMGFEHIVSAINPFHWMTMVGVLLIAVVIAAPQGVSGLFDRLWSPAGRGGRS</sequence>
<feature type="transmembrane region" description="Helical" evidence="6">
    <location>
        <begin position="67"/>
        <end position="85"/>
    </location>
</feature>
<evidence type="ECO:0000256" key="1">
    <source>
        <dbReference type="ARBA" id="ARBA00004651"/>
    </source>
</evidence>
<feature type="transmembrane region" description="Helical" evidence="6">
    <location>
        <begin position="255"/>
        <end position="278"/>
    </location>
</feature>